<organism evidence="2 3">
    <name type="scientific">Streptomyces bambusae</name>
    <dbReference type="NCBI Taxonomy" id="1550616"/>
    <lineage>
        <taxon>Bacteria</taxon>
        <taxon>Bacillati</taxon>
        <taxon>Actinomycetota</taxon>
        <taxon>Actinomycetes</taxon>
        <taxon>Kitasatosporales</taxon>
        <taxon>Streptomycetaceae</taxon>
        <taxon>Streptomyces</taxon>
    </lineage>
</organism>
<name>A0ABS6YYB8_9ACTN</name>
<protein>
    <submittedName>
        <fullName evidence="2">Uncharacterized protein</fullName>
    </submittedName>
</protein>
<evidence type="ECO:0000256" key="1">
    <source>
        <dbReference type="SAM" id="Phobius"/>
    </source>
</evidence>
<evidence type="ECO:0000313" key="2">
    <source>
        <dbReference type="EMBL" id="MBW5480478.1"/>
    </source>
</evidence>
<keyword evidence="1" id="KW-1133">Transmembrane helix</keyword>
<sequence>MEVLAWTLIDLGALVLAACAVHLRRRHRDRDDDVSGLARSVHRTAPVLLVATLLPVPALLAGGLSAAAWGAWGALTMGAALVYAVADTWRDIPPHGSAPPGQT</sequence>
<proteinExistence type="predicted"/>
<evidence type="ECO:0000313" key="3">
    <source>
        <dbReference type="Proteomes" id="UP000812013"/>
    </source>
</evidence>
<gene>
    <name evidence="2" type="ORF">GPJ59_00825</name>
</gene>
<dbReference type="RefSeq" id="WP_219664186.1">
    <property type="nucleotide sequence ID" value="NZ_WTFF01000003.1"/>
</dbReference>
<reference evidence="2 3" key="1">
    <citation type="submission" date="2019-12" db="EMBL/GenBank/DDBJ databases">
        <title>Genome sequence of Streptomyces bambusae.</title>
        <authorList>
            <person name="Bansal K."/>
            <person name="Choksket S."/>
            <person name="Korpole S."/>
            <person name="Patil P.B."/>
        </authorList>
    </citation>
    <scope>NUCLEOTIDE SEQUENCE [LARGE SCALE GENOMIC DNA]</scope>
    <source>
        <strain evidence="2 3">SK60</strain>
    </source>
</reference>
<comment type="caution">
    <text evidence="2">The sequence shown here is derived from an EMBL/GenBank/DDBJ whole genome shotgun (WGS) entry which is preliminary data.</text>
</comment>
<feature type="transmembrane region" description="Helical" evidence="1">
    <location>
        <begin position="44"/>
        <end position="61"/>
    </location>
</feature>
<feature type="transmembrane region" description="Helical" evidence="1">
    <location>
        <begin position="6"/>
        <end position="23"/>
    </location>
</feature>
<keyword evidence="1" id="KW-0812">Transmembrane</keyword>
<keyword evidence="1" id="KW-0472">Membrane</keyword>
<dbReference type="EMBL" id="WTFF01000003">
    <property type="protein sequence ID" value="MBW5480478.1"/>
    <property type="molecule type" value="Genomic_DNA"/>
</dbReference>
<dbReference type="Proteomes" id="UP000812013">
    <property type="component" value="Unassembled WGS sequence"/>
</dbReference>
<keyword evidence="3" id="KW-1185">Reference proteome</keyword>
<accession>A0ABS6YYB8</accession>